<accession>A0A671S7S3</accession>
<reference evidence="1" key="1">
    <citation type="submission" date="2025-08" db="UniProtKB">
        <authorList>
            <consortium name="Ensembl"/>
        </authorList>
    </citation>
    <scope>IDENTIFICATION</scope>
</reference>
<dbReference type="Ensembl" id="ENSSANT00000097450.1">
    <property type="protein sequence ID" value="ENSSANP00000091733.1"/>
    <property type="gene ID" value="ENSSANG00000045303.1"/>
</dbReference>
<protein>
    <submittedName>
        <fullName evidence="1">Uncharacterized protein</fullName>
    </submittedName>
</protein>
<organism evidence="1 2">
    <name type="scientific">Sinocyclocheilus anshuiensis</name>
    <dbReference type="NCBI Taxonomy" id="1608454"/>
    <lineage>
        <taxon>Eukaryota</taxon>
        <taxon>Metazoa</taxon>
        <taxon>Chordata</taxon>
        <taxon>Craniata</taxon>
        <taxon>Vertebrata</taxon>
        <taxon>Euteleostomi</taxon>
        <taxon>Actinopterygii</taxon>
        <taxon>Neopterygii</taxon>
        <taxon>Teleostei</taxon>
        <taxon>Ostariophysi</taxon>
        <taxon>Cypriniformes</taxon>
        <taxon>Cyprinidae</taxon>
        <taxon>Cyprininae</taxon>
        <taxon>Sinocyclocheilus</taxon>
    </lineage>
</organism>
<proteinExistence type="predicted"/>
<keyword evidence="2" id="KW-1185">Reference proteome</keyword>
<evidence type="ECO:0000313" key="2">
    <source>
        <dbReference type="Proteomes" id="UP000472260"/>
    </source>
</evidence>
<evidence type="ECO:0000313" key="1">
    <source>
        <dbReference type="Ensembl" id="ENSSANP00000091733.1"/>
    </source>
</evidence>
<sequence length="37" mass="3958">MSDVVEKTLTALPGLVDSQTGAAKITNRLRQLIKSTT</sequence>
<reference evidence="1" key="2">
    <citation type="submission" date="2025-09" db="UniProtKB">
        <authorList>
            <consortium name="Ensembl"/>
        </authorList>
    </citation>
    <scope>IDENTIFICATION</scope>
</reference>
<name>A0A671S7S3_9TELE</name>
<dbReference type="AlphaFoldDB" id="A0A671S7S3"/>
<dbReference type="Proteomes" id="UP000472260">
    <property type="component" value="Unassembled WGS sequence"/>
</dbReference>